<evidence type="ECO:0000313" key="2">
    <source>
        <dbReference type="EMBL" id="TPG49490.1"/>
    </source>
</evidence>
<dbReference type="Proteomes" id="UP000319931">
    <property type="component" value="Unassembled WGS sequence"/>
</dbReference>
<dbReference type="InterPro" id="IPR000994">
    <property type="entry name" value="Pept_M24"/>
</dbReference>
<dbReference type="AlphaFoldDB" id="A0A502FJ29"/>
<dbReference type="EMBL" id="RCZC01000007">
    <property type="protein sequence ID" value="TPG49490.1"/>
    <property type="molecule type" value="Genomic_DNA"/>
</dbReference>
<dbReference type="CDD" id="cd01066">
    <property type="entry name" value="APP_MetAP"/>
    <property type="match status" value="1"/>
</dbReference>
<keyword evidence="2" id="KW-0378">Hydrolase</keyword>
<protein>
    <submittedName>
        <fullName evidence="2">Aminopeptidase P family protein</fullName>
    </submittedName>
</protein>
<dbReference type="Pfam" id="PF00557">
    <property type="entry name" value="Peptidase_M24"/>
    <property type="match status" value="1"/>
</dbReference>
<keyword evidence="2" id="KW-0031">Aminopeptidase</keyword>
<feature type="domain" description="Peptidase M24" evidence="1">
    <location>
        <begin position="216"/>
        <end position="416"/>
    </location>
</feature>
<dbReference type="GO" id="GO:0004177">
    <property type="term" value="F:aminopeptidase activity"/>
    <property type="evidence" value="ECO:0007669"/>
    <property type="project" value="UniProtKB-KW"/>
</dbReference>
<keyword evidence="3" id="KW-1185">Reference proteome</keyword>
<accession>A0A502FJ29</accession>
<name>A0A502FJ29_9SPHN</name>
<dbReference type="Gene3D" id="3.90.230.10">
    <property type="entry name" value="Creatinase/methionine aminopeptidase superfamily"/>
    <property type="match status" value="1"/>
</dbReference>
<evidence type="ECO:0000313" key="3">
    <source>
        <dbReference type="Proteomes" id="UP000319931"/>
    </source>
</evidence>
<dbReference type="InterPro" id="IPR036005">
    <property type="entry name" value="Creatinase/aminopeptidase-like"/>
</dbReference>
<keyword evidence="2" id="KW-0645">Protease</keyword>
<dbReference type="OrthoDB" id="7323313at2"/>
<proteinExistence type="predicted"/>
<evidence type="ECO:0000259" key="1">
    <source>
        <dbReference type="Pfam" id="PF00557"/>
    </source>
</evidence>
<organism evidence="2 3">
    <name type="scientific">Sphingomonas glacialis</name>
    <dbReference type="NCBI Taxonomy" id="658225"/>
    <lineage>
        <taxon>Bacteria</taxon>
        <taxon>Pseudomonadati</taxon>
        <taxon>Pseudomonadota</taxon>
        <taxon>Alphaproteobacteria</taxon>
        <taxon>Sphingomonadales</taxon>
        <taxon>Sphingomonadaceae</taxon>
        <taxon>Sphingomonas</taxon>
    </lineage>
</organism>
<gene>
    <name evidence="2" type="ORF">EAH76_19080</name>
</gene>
<dbReference type="PANTHER" id="PTHR46112">
    <property type="entry name" value="AMINOPEPTIDASE"/>
    <property type="match status" value="1"/>
</dbReference>
<comment type="caution">
    <text evidence="2">The sequence shown here is derived from an EMBL/GenBank/DDBJ whole genome shotgun (WGS) entry which is preliminary data.</text>
</comment>
<dbReference type="PANTHER" id="PTHR46112:SF2">
    <property type="entry name" value="XAA-PRO AMINOPEPTIDASE P-RELATED"/>
    <property type="match status" value="1"/>
</dbReference>
<dbReference type="InterPro" id="IPR050659">
    <property type="entry name" value="Peptidase_M24B"/>
</dbReference>
<reference evidence="2 3" key="1">
    <citation type="journal article" date="2019" name="Environ. Microbiol.">
        <title>Species interactions and distinct microbial communities in high Arctic permafrost affected cryosols are associated with the CH4 and CO2 gas fluxes.</title>
        <authorList>
            <person name="Altshuler I."/>
            <person name="Hamel J."/>
            <person name="Turney S."/>
            <person name="Magnuson E."/>
            <person name="Levesque R."/>
            <person name="Greer C."/>
            <person name="Whyte L.G."/>
        </authorList>
    </citation>
    <scope>NUCLEOTIDE SEQUENCE [LARGE SCALE GENOMIC DNA]</scope>
    <source>
        <strain evidence="2 3">E6.1</strain>
    </source>
</reference>
<dbReference type="SUPFAM" id="SSF55920">
    <property type="entry name" value="Creatinase/aminopeptidase"/>
    <property type="match status" value="1"/>
</dbReference>
<sequence>MDTLMAGDDALLEQLQQRGPMNFARAYEVMERFGLDGLVVTDPLNVFHMLGYWPQIATTRLGQPPTTFAILSRDQRQAPGIVTSHFIYYYTFVDGGPRERLQSYLYIDAGDAGDERQQAPYPGLFADRGAAPQTEVEQRREQRTAGALAIEPAHADAGGALVRALKAMGLWTGTVGYDHPLIRSIAERHERPGTLVPADNILRFIRIIKSPLEIALMRRGAQGNTAAVGAVIEAVGAGANYRDLRRLFAVEAAKRGNRAVFMTIDRVSSELPTKDAVRDGQTLFLDGVSHFQNYHGDYARTVFVGEPTAAARRLSSAIVEGWKAIREQLRPGLSYRDITAMGMETLRKLGVAEQVGFGPHSVGMMHTDEPGVEGGDFFVKDNLILEENMVLSVDCPSLETGIGGSIHIEDLMLITADGAVPIHDIGDHVTTV</sequence>